<reference evidence="2 3" key="1">
    <citation type="submission" date="2015-07" db="EMBL/GenBank/DDBJ databases">
        <title>High-quality genome of monoxenous trypanosomatid Leptomonas pyrrhocoris.</title>
        <authorList>
            <person name="Flegontov P."/>
            <person name="Butenko A."/>
            <person name="Firsov S."/>
            <person name="Vlcek C."/>
            <person name="Logacheva M.D."/>
            <person name="Field M."/>
            <person name="Filatov D."/>
            <person name="Flegontova O."/>
            <person name="Gerasimov E."/>
            <person name="Jackson A.P."/>
            <person name="Kelly S."/>
            <person name="Opperdoes F."/>
            <person name="O'Reilly A."/>
            <person name="Votypka J."/>
            <person name="Yurchenko V."/>
            <person name="Lukes J."/>
        </authorList>
    </citation>
    <scope>NUCLEOTIDE SEQUENCE [LARGE SCALE GENOMIC DNA]</scope>
    <source>
        <strain evidence="2">H10</strain>
    </source>
</reference>
<accession>A0A0M9FQZ0</accession>
<organism evidence="2 3">
    <name type="scientific">Leptomonas pyrrhocoris</name>
    <name type="common">Firebug parasite</name>
    <dbReference type="NCBI Taxonomy" id="157538"/>
    <lineage>
        <taxon>Eukaryota</taxon>
        <taxon>Discoba</taxon>
        <taxon>Euglenozoa</taxon>
        <taxon>Kinetoplastea</taxon>
        <taxon>Metakinetoplastina</taxon>
        <taxon>Trypanosomatida</taxon>
        <taxon>Trypanosomatidae</taxon>
        <taxon>Leishmaniinae</taxon>
        <taxon>Leptomonas</taxon>
    </lineage>
</organism>
<dbReference type="EMBL" id="LGTL01000031">
    <property type="protein sequence ID" value="KPA74066.1"/>
    <property type="molecule type" value="Genomic_DNA"/>
</dbReference>
<dbReference type="OrthoDB" id="10387489at2759"/>
<feature type="compositionally biased region" description="Polar residues" evidence="1">
    <location>
        <begin position="1"/>
        <end position="12"/>
    </location>
</feature>
<sequence length="356" mass="38395">MGQRMSSDNQNVKRTKAKKGSTARENVYVLPQEEELLGRCWLLAASADALSPSRWFALSPRGTQGARSPDRRAFSISPHVLSSSERVRQPVLRDLGVNIHRGLTVCGYQNLTVASVDAPAAQRKKSMRVGGVHIDLPPLPATSEDGAVGSSRYVLIAMRRVSVEAELRDYATAAYTRYEVQAPPANDAERRCYGEGCLTGVLYGAVVVLHVASSMNAVARLVQLCETAARSVGVPPSALQVQEEASFVVKAAMDSATQAREESAAATAGSSPDRPSYVHLQSVICGDAAASRLGDGLKRPPSDKTGEALPEEETLRFVAEWAVQVHQTPSAWRPINAFLQRYEAIADSLLLKSKKN</sequence>
<keyword evidence="3" id="KW-1185">Reference proteome</keyword>
<feature type="region of interest" description="Disordered" evidence="1">
    <location>
        <begin position="1"/>
        <end position="22"/>
    </location>
</feature>
<dbReference type="GeneID" id="26909651"/>
<comment type="caution">
    <text evidence="2">The sequence shown here is derived from an EMBL/GenBank/DDBJ whole genome shotgun (WGS) entry which is preliminary data.</text>
</comment>
<dbReference type="OMA" id="RESCYIV"/>
<gene>
    <name evidence="2" type="ORF">ABB37_09368</name>
</gene>
<dbReference type="RefSeq" id="XP_015652505.1">
    <property type="nucleotide sequence ID" value="XM_015808792.1"/>
</dbReference>
<evidence type="ECO:0000313" key="2">
    <source>
        <dbReference type="EMBL" id="KPA74066.1"/>
    </source>
</evidence>
<dbReference type="Proteomes" id="UP000037923">
    <property type="component" value="Unassembled WGS sequence"/>
</dbReference>
<dbReference type="RefSeq" id="XP_015652504.1">
    <property type="nucleotide sequence ID" value="XM_015808791.1"/>
</dbReference>
<dbReference type="EMBL" id="LGTL01000031">
    <property type="protein sequence ID" value="KPA74065.1"/>
    <property type="molecule type" value="Genomic_DNA"/>
</dbReference>
<protein>
    <submittedName>
        <fullName evidence="2">Uncharacterized protein</fullName>
    </submittedName>
</protein>
<dbReference type="AlphaFoldDB" id="A0A0M9FQZ0"/>
<evidence type="ECO:0000256" key="1">
    <source>
        <dbReference type="SAM" id="MobiDB-lite"/>
    </source>
</evidence>
<name>A0A0M9FQZ0_LEPPY</name>
<proteinExistence type="predicted"/>
<evidence type="ECO:0000313" key="3">
    <source>
        <dbReference type="Proteomes" id="UP000037923"/>
    </source>
</evidence>
<dbReference type="VEuPathDB" id="TriTrypDB:LpyrH10_31_0220"/>